<geneLocation type="mitochondrion" evidence="3"/>
<protein>
    <submittedName>
        <fullName evidence="3">Uncharacterized protein</fullName>
    </submittedName>
</protein>
<proteinExistence type="predicted"/>
<dbReference type="RefSeq" id="YP_009649286.1">
    <property type="nucleotide sequence ID" value="NC_042698.1"/>
</dbReference>
<sequence length="362" mass="40224">MTMTTILILAHITVKFCLWFLLIISILSLMYEGRFGIYIQRFSLNFIKKASFFQTYCIIFFSYLIIGCAIDCSIITIYIDYGFPNINFEHFSDNFSFNFSGEISSNNVITESVNNTSTSGTISDSTTKTTSTLANSSTPATSADSSNSTSSTSNNTSSNQNNKTLHKSSSSSVLISIKAAEAAIFTSAIAASKFIIHKAPNIQTKVLAVVSSIMLGASAIVAKNIASNMSSNLSLIKNKLNNLGSSLAELFDLTGNSVTDLLVLIKYMQSVQITILCFTLYYFILFNISENKIEFYLMKIFPKKIVLFIIKNLKLVKKTGFILLIIFLLLSIIAGYLVLHYLDFFLINFDTICDYYINNKSK</sequence>
<gene>
    <name evidence="3" type="primary">orf362</name>
</gene>
<dbReference type="EMBL" id="MH794152">
    <property type="protein sequence ID" value="QDA23201.1"/>
    <property type="molecule type" value="Genomic_DNA"/>
</dbReference>
<evidence type="ECO:0000313" key="3">
    <source>
        <dbReference type="EMBL" id="QDA23201.1"/>
    </source>
</evidence>
<keyword evidence="2" id="KW-0472">Membrane</keyword>
<feature type="region of interest" description="Disordered" evidence="1">
    <location>
        <begin position="116"/>
        <end position="166"/>
    </location>
</feature>
<evidence type="ECO:0000256" key="1">
    <source>
        <dbReference type="SAM" id="MobiDB-lite"/>
    </source>
</evidence>
<evidence type="ECO:0000256" key="2">
    <source>
        <dbReference type="SAM" id="Phobius"/>
    </source>
</evidence>
<feature type="transmembrane region" description="Helical" evidence="2">
    <location>
        <begin position="267"/>
        <end position="288"/>
    </location>
</feature>
<feature type="transmembrane region" description="Helical" evidence="2">
    <location>
        <begin position="52"/>
        <end position="79"/>
    </location>
</feature>
<keyword evidence="2" id="KW-0812">Transmembrane</keyword>
<name>A0A4Y5SHQ9_9AGAM</name>
<keyword evidence="3" id="KW-0496">Mitochondrion</keyword>
<reference evidence="3" key="1">
    <citation type="journal article" name="Int. J. Mol. Sci.">
        <title>Comparative Mitochondrial Genome Analysis of Two Ectomycorrhizal Fungi (Rhizopogon) Reveals Dynamic Changes of Intron and Phylogenetic Relationships of the Subphylum Agaricomycotina.</title>
        <authorList>
            <person name="Li Q."/>
            <person name="Ren Y."/>
            <person name="Shi X."/>
            <person name="Peng L."/>
            <person name="Zhao J."/>
            <person name="Song Y."/>
            <person name="Zhao G."/>
        </authorList>
    </citation>
    <scope>NUCLEOTIDE SEQUENCE</scope>
</reference>
<accession>A0A4Y5SHQ9</accession>
<feature type="transmembrane region" description="Helical" evidence="2">
    <location>
        <begin position="321"/>
        <end position="342"/>
    </location>
</feature>
<dbReference type="AlphaFoldDB" id="A0A4Y5SHQ9"/>
<feature type="transmembrane region" description="Helical" evidence="2">
    <location>
        <begin position="6"/>
        <end position="31"/>
    </location>
</feature>
<organism evidence="3">
    <name type="scientific">Rhizopogon salebrosus</name>
    <dbReference type="NCBI Taxonomy" id="176626"/>
    <lineage>
        <taxon>Eukaryota</taxon>
        <taxon>Fungi</taxon>
        <taxon>Dikarya</taxon>
        <taxon>Basidiomycota</taxon>
        <taxon>Agaricomycotina</taxon>
        <taxon>Agaricomycetes</taxon>
        <taxon>Agaricomycetidae</taxon>
        <taxon>Boletales</taxon>
        <taxon>Suillineae</taxon>
        <taxon>Rhizopogonaceae</taxon>
        <taxon>Rhizopogon</taxon>
    </lineage>
</organism>
<keyword evidence="2" id="KW-1133">Transmembrane helix</keyword>
<dbReference type="GeneID" id="40493976"/>
<feature type="transmembrane region" description="Helical" evidence="2">
    <location>
        <begin position="206"/>
        <end position="226"/>
    </location>
</feature>